<keyword evidence="10 20" id="KW-0418">Kinase</keyword>
<keyword evidence="7 20" id="KW-0808">Transferase</keyword>
<dbReference type="InterPro" id="IPR036947">
    <property type="entry name" value="POLO_box_dom_sf"/>
</dbReference>
<dbReference type="CDD" id="cd13118">
    <property type="entry name" value="POLO_box_1"/>
    <property type="match status" value="1"/>
</dbReference>
<dbReference type="InterPro" id="IPR000719">
    <property type="entry name" value="Prot_kinase_dom"/>
</dbReference>
<evidence type="ECO:0000256" key="12">
    <source>
        <dbReference type="ARBA" id="ARBA00022840"/>
    </source>
</evidence>
<dbReference type="GO" id="GO:0000776">
    <property type="term" value="C:kinetochore"/>
    <property type="evidence" value="ECO:0007669"/>
    <property type="project" value="UniProtKB-KW"/>
</dbReference>
<evidence type="ECO:0000256" key="5">
    <source>
        <dbReference type="ARBA" id="ARBA00022490"/>
    </source>
</evidence>
<dbReference type="SUPFAM" id="SSF56112">
    <property type="entry name" value="Protein kinase-like (PK-like)"/>
    <property type="match status" value="1"/>
</dbReference>
<dbReference type="EC" id="2.7.11.21" evidence="20"/>
<evidence type="ECO:0000256" key="6">
    <source>
        <dbReference type="ARBA" id="ARBA00022527"/>
    </source>
</evidence>
<evidence type="ECO:0000256" key="11">
    <source>
        <dbReference type="ARBA" id="ARBA00022838"/>
    </source>
</evidence>
<evidence type="ECO:0000256" key="13">
    <source>
        <dbReference type="ARBA" id="ARBA00023212"/>
    </source>
</evidence>
<dbReference type="SUPFAM" id="SSF82615">
    <property type="entry name" value="Polo-box domain"/>
    <property type="match status" value="2"/>
</dbReference>
<keyword evidence="16" id="KW-0137">Centromere</keyword>
<keyword evidence="11" id="KW-0995">Kinetochore</keyword>
<dbReference type="Proteomes" id="UP000267606">
    <property type="component" value="Unassembled WGS sequence"/>
</dbReference>
<evidence type="ECO:0000313" key="25">
    <source>
        <dbReference type="WBParaSite" id="OFLC_0000078701-mRNA-1"/>
    </source>
</evidence>
<evidence type="ECO:0000259" key="22">
    <source>
        <dbReference type="PROSITE" id="PS50078"/>
    </source>
</evidence>
<keyword evidence="8" id="KW-0677">Repeat</keyword>
<dbReference type="FunFam" id="1.10.510.10:FF:000727">
    <property type="entry name" value="Serine/threonine-protein kinase PLK"/>
    <property type="match status" value="1"/>
</dbReference>
<dbReference type="CDD" id="cd14099">
    <property type="entry name" value="STKc_PLK"/>
    <property type="match status" value="1"/>
</dbReference>
<dbReference type="EMBL" id="UZAJ01000306">
    <property type="protein sequence ID" value="VDO27068.1"/>
    <property type="molecule type" value="Genomic_DNA"/>
</dbReference>
<reference evidence="25" key="1">
    <citation type="submission" date="2016-06" db="UniProtKB">
        <authorList>
            <consortium name="WormBaseParasite"/>
        </authorList>
    </citation>
    <scope>IDENTIFICATION</scope>
</reference>
<evidence type="ECO:0000256" key="15">
    <source>
        <dbReference type="ARBA" id="ARBA00023254"/>
    </source>
</evidence>
<dbReference type="InterPro" id="IPR008271">
    <property type="entry name" value="Ser/Thr_kinase_AS"/>
</dbReference>
<evidence type="ECO:0000256" key="1">
    <source>
        <dbReference type="ARBA" id="ARBA00004123"/>
    </source>
</evidence>
<gene>
    <name evidence="23" type="ORF">OFLC_LOCUS788</name>
</gene>
<comment type="subcellular location">
    <subcellularLocation>
        <location evidence="3">Chromosome</location>
        <location evidence="3">Centromere</location>
        <location evidence="3">Kinetochore</location>
    </subcellularLocation>
    <subcellularLocation>
        <location evidence="2">Cytoplasm</location>
        <location evidence="2">Cytoskeleton</location>
        <location evidence="2">Microtubule organizing center</location>
        <location evidence="2">Centrosome</location>
    </subcellularLocation>
    <subcellularLocation>
        <location evidence="1">Nucleus</location>
    </subcellularLocation>
</comment>
<dbReference type="InterPro" id="IPR000959">
    <property type="entry name" value="POLO_box_dom"/>
</dbReference>
<evidence type="ECO:0000256" key="3">
    <source>
        <dbReference type="ARBA" id="ARBA00004629"/>
    </source>
</evidence>
<dbReference type="GO" id="GO:0004674">
    <property type="term" value="F:protein serine/threonine kinase activity"/>
    <property type="evidence" value="ECO:0007669"/>
    <property type="project" value="UniProtKB-KW"/>
</dbReference>
<keyword evidence="12 19" id="KW-0067">ATP-binding</keyword>
<keyword evidence="9 19" id="KW-0547">Nucleotide-binding</keyword>
<dbReference type="PANTHER" id="PTHR24345">
    <property type="entry name" value="SERINE/THREONINE-PROTEIN KINASE PLK"/>
    <property type="match status" value="1"/>
</dbReference>
<proteinExistence type="inferred from homology"/>
<keyword evidence="4" id="KW-0158">Chromosome</keyword>
<dbReference type="GO" id="GO:0051726">
    <property type="term" value="P:regulation of cell cycle"/>
    <property type="evidence" value="ECO:0007669"/>
    <property type="project" value="UniProtKB-ARBA"/>
</dbReference>
<evidence type="ECO:0000256" key="18">
    <source>
        <dbReference type="ARBA" id="ARBA00048347"/>
    </source>
</evidence>
<evidence type="ECO:0000256" key="20">
    <source>
        <dbReference type="RuleBase" id="RU361162"/>
    </source>
</evidence>
<dbReference type="GO" id="GO:0005813">
    <property type="term" value="C:centrosome"/>
    <property type="evidence" value="ECO:0007669"/>
    <property type="project" value="UniProtKB-SubCell"/>
</dbReference>
<dbReference type="GO" id="GO:0051321">
    <property type="term" value="P:meiotic cell cycle"/>
    <property type="evidence" value="ECO:0007669"/>
    <property type="project" value="UniProtKB-KW"/>
</dbReference>
<dbReference type="Gene3D" id="1.10.510.10">
    <property type="entry name" value="Transferase(Phosphotransferase) domain 1"/>
    <property type="match status" value="1"/>
</dbReference>
<dbReference type="Pfam" id="PF00659">
    <property type="entry name" value="POLO_box"/>
    <property type="match status" value="2"/>
</dbReference>
<comment type="similarity">
    <text evidence="20">Belongs to the protein kinase superfamily. Ser/Thr protein kinase family. CDC5/Polo subfamily.</text>
</comment>
<dbReference type="GO" id="GO:0007052">
    <property type="term" value="P:mitotic spindle organization"/>
    <property type="evidence" value="ECO:0007669"/>
    <property type="project" value="TreeGrafter"/>
</dbReference>
<evidence type="ECO:0000256" key="7">
    <source>
        <dbReference type="ARBA" id="ARBA00022679"/>
    </source>
</evidence>
<comment type="catalytic activity">
    <reaction evidence="17 20">
        <text>L-threonyl-[protein] + ATP = O-phospho-L-threonyl-[protein] + ADP + H(+)</text>
        <dbReference type="Rhea" id="RHEA:46608"/>
        <dbReference type="Rhea" id="RHEA-COMP:11060"/>
        <dbReference type="Rhea" id="RHEA-COMP:11605"/>
        <dbReference type="ChEBI" id="CHEBI:15378"/>
        <dbReference type="ChEBI" id="CHEBI:30013"/>
        <dbReference type="ChEBI" id="CHEBI:30616"/>
        <dbReference type="ChEBI" id="CHEBI:61977"/>
        <dbReference type="ChEBI" id="CHEBI:456216"/>
        <dbReference type="EC" id="2.7.11.21"/>
    </reaction>
</comment>
<dbReference type="InterPro" id="IPR033695">
    <property type="entry name" value="POLO_box_2"/>
</dbReference>
<comment type="catalytic activity">
    <reaction evidence="18">
        <text>L-seryl-[protein] + ATP = O-phospho-L-seryl-[protein] + ADP + H(+)</text>
        <dbReference type="Rhea" id="RHEA:17989"/>
        <dbReference type="Rhea" id="RHEA-COMP:9863"/>
        <dbReference type="Rhea" id="RHEA-COMP:11604"/>
        <dbReference type="ChEBI" id="CHEBI:15378"/>
        <dbReference type="ChEBI" id="CHEBI:29999"/>
        <dbReference type="ChEBI" id="CHEBI:30616"/>
        <dbReference type="ChEBI" id="CHEBI:83421"/>
        <dbReference type="ChEBI" id="CHEBI:456216"/>
        <dbReference type="EC" id="2.7.11.21"/>
    </reaction>
</comment>
<evidence type="ECO:0000259" key="21">
    <source>
        <dbReference type="PROSITE" id="PS50011"/>
    </source>
</evidence>
<keyword evidence="14" id="KW-0539">Nucleus</keyword>
<evidence type="ECO:0000256" key="4">
    <source>
        <dbReference type="ARBA" id="ARBA00022454"/>
    </source>
</evidence>
<evidence type="ECO:0000313" key="23">
    <source>
        <dbReference type="EMBL" id="VDO27068.1"/>
    </source>
</evidence>
<dbReference type="GO" id="GO:0000922">
    <property type="term" value="C:spindle pole"/>
    <property type="evidence" value="ECO:0007669"/>
    <property type="project" value="TreeGrafter"/>
</dbReference>
<protein>
    <recommendedName>
        <fullName evidence="20">Serine/threonine-protein kinase PLK</fullName>
        <ecNumber evidence="20">2.7.11.21</ecNumber>
    </recommendedName>
    <alternativeName>
        <fullName evidence="20">Polo-like kinase</fullName>
    </alternativeName>
</protein>
<evidence type="ECO:0000256" key="16">
    <source>
        <dbReference type="ARBA" id="ARBA00023328"/>
    </source>
</evidence>
<keyword evidence="24" id="KW-1185">Reference proteome</keyword>
<organism evidence="25">
    <name type="scientific">Onchocerca flexuosa</name>
    <dbReference type="NCBI Taxonomy" id="387005"/>
    <lineage>
        <taxon>Eukaryota</taxon>
        <taxon>Metazoa</taxon>
        <taxon>Ecdysozoa</taxon>
        <taxon>Nematoda</taxon>
        <taxon>Chromadorea</taxon>
        <taxon>Rhabditida</taxon>
        <taxon>Spirurina</taxon>
        <taxon>Spiruromorpha</taxon>
        <taxon>Filarioidea</taxon>
        <taxon>Onchocercidae</taxon>
        <taxon>Onchocerca</taxon>
    </lineage>
</organism>
<feature type="domain" description="POLO box" evidence="22">
    <location>
        <begin position="521"/>
        <end position="603"/>
    </location>
</feature>
<dbReference type="Gene3D" id="3.30.200.20">
    <property type="entry name" value="Phosphorylase Kinase, domain 1"/>
    <property type="match status" value="1"/>
</dbReference>
<evidence type="ECO:0000256" key="10">
    <source>
        <dbReference type="ARBA" id="ARBA00022777"/>
    </source>
</evidence>
<dbReference type="PANTHER" id="PTHR24345:SF93">
    <property type="entry name" value="SERINE_THREONINE-PROTEIN KINASE PLK1"/>
    <property type="match status" value="1"/>
</dbReference>
<evidence type="ECO:0000256" key="17">
    <source>
        <dbReference type="ARBA" id="ARBA00047802"/>
    </source>
</evidence>
<sequence>MLLNFISISDIDMSSKKPVLKEIPDVVVNTDTGATYKKGRFLGKGGFARCYELTDIKDQKFYAGKVVSKLLLLKSHQRDKMAQEIRIHRTLQHKHIVRMDGFFEDADNVYILLELCPRRSLMELHKRRKFVTEPEARYFTKQIVEACEYLHKNKIIHRDLKLGNLFLNEEMEIKVGDFGLATVVEVDGQRKKTLCGTPNYIAPEMLDKKGHSYEVDIWAIGCILYTLLVGKPPFETSSLKDTYNRIKNNNYSIPGRISDEAEQLIRRLLQTDPEKRPNIHEVSHFAFFKGYIPSRLPTSCLTMAPKFANTEILDRRSALNELRQENNILVSPKERVRKDLLAMPARPLTSVPELQILSNVKHHPCDSRTVGVPYVSGDHPSDCYLSDLCRQLTEVVNSKPKDNPNIRDDDLEDPAAMPVFWISKWVDYSDKYGLGYQLCDNSIGVVFNDNTKMVLNAAGEQVQYLGRENDEHYYTVSHYPEKLQKKITLLHYFKNYMSEHLQKTGADMPIREGDELARLPILRIWFRTQSAIVLHLTNGTLQLNFFEDHTKLVICPLMGAATYIDSERNFRVLKLSALAKYGCPKALLDRLRYAKMMVERLMAAHSARPFSSILTSATRSTQSTAGNY</sequence>
<dbReference type="InterPro" id="IPR033701">
    <property type="entry name" value="POLO_box_1"/>
</dbReference>
<dbReference type="InterPro" id="IPR011009">
    <property type="entry name" value="Kinase-like_dom_sf"/>
</dbReference>
<dbReference type="WBParaSite" id="OFLC_0000078701-mRNA-1">
    <property type="protein sequence ID" value="OFLC_0000078701-mRNA-1"/>
    <property type="gene ID" value="OFLC_0000078701"/>
</dbReference>
<keyword evidence="13" id="KW-0206">Cytoskeleton</keyword>
<feature type="domain" description="POLO box" evidence="22">
    <location>
        <begin position="421"/>
        <end position="499"/>
    </location>
</feature>
<dbReference type="GO" id="GO:0005634">
    <property type="term" value="C:nucleus"/>
    <property type="evidence" value="ECO:0007669"/>
    <property type="project" value="UniProtKB-SubCell"/>
</dbReference>
<dbReference type="SMART" id="SM00220">
    <property type="entry name" value="S_TKc"/>
    <property type="match status" value="1"/>
</dbReference>
<feature type="domain" description="Protein kinase" evidence="21">
    <location>
        <begin position="36"/>
        <end position="288"/>
    </location>
</feature>
<dbReference type="PROSITE" id="PS50078">
    <property type="entry name" value="POLO_BOX"/>
    <property type="match status" value="2"/>
</dbReference>
<reference evidence="23 24" key="2">
    <citation type="submission" date="2018-11" db="EMBL/GenBank/DDBJ databases">
        <authorList>
            <consortium name="Pathogen Informatics"/>
        </authorList>
    </citation>
    <scope>NUCLEOTIDE SEQUENCE [LARGE SCALE GENOMIC DNA]</scope>
</reference>
<evidence type="ECO:0000256" key="2">
    <source>
        <dbReference type="ARBA" id="ARBA00004300"/>
    </source>
</evidence>
<dbReference type="GO" id="GO:0005524">
    <property type="term" value="F:ATP binding"/>
    <property type="evidence" value="ECO:0007669"/>
    <property type="project" value="UniProtKB-UniRule"/>
</dbReference>
<evidence type="ECO:0000313" key="24">
    <source>
        <dbReference type="Proteomes" id="UP000267606"/>
    </source>
</evidence>
<evidence type="ECO:0000256" key="9">
    <source>
        <dbReference type="ARBA" id="ARBA00022741"/>
    </source>
</evidence>
<dbReference type="GO" id="GO:0005737">
    <property type="term" value="C:cytoplasm"/>
    <property type="evidence" value="ECO:0007669"/>
    <property type="project" value="TreeGrafter"/>
</dbReference>
<keyword evidence="6 20" id="KW-0723">Serine/threonine-protein kinase</keyword>
<dbReference type="Gene3D" id="3.30.1120.30">
    <property type="entry name" value="POLO box domain"/>
    <property type="match status" value="2"/>
</dbReference>
<evidence type="ECO:0000256" key="14">
    <source>
        <dbReference type="ARBA" id="ARBA00023242"/>
    </source>
</evidence>
<evidence type="ECO:0000256" key="8">
    <source>
        <dbReference type="ARBA" id="ARBA00022737"/>
    </source>
</evidence>
<dbReference type="AlphaFoldDB" id="A0A183GZX8"/>
<evidence type="ECO:0000256" key="19">
    <source>
        <dbReference type="PROSITE-ProRule" id="PRU10141"/>
    </source>
</evidence>
<name>A0A183GZX8_9BILA</name>
<dbReference type="STRING" id="387005.A0A183GZX8"/>
<accession>A0A183GZX8</accession>
<dbReference type="FunFam" id="3.30.200.20:FF:000091">
    <property type="entry name" value="Serine/threonine-protein kinase PLK"/>
    <property type="match status" value="1"/>
</dbReference>
<dbReference type="InterPro" id="IPR017441">
    <property type="entry name" value="Protein_kinase_ATP_BS"/>
</dbReference>
<dbReference type="PROSITE" id="PS00108">
    <property type="entry name" value="PROTEIN_KINASE_ST"/>
    <property type="match status" value="1"/>
</dbReference>
<keyword evidence="15" id="KW-0469">Meiosis</keyword>
<dbReference type="FunFam" id="3.30.1120.30:FF:000001">
    <property type="entry name" value="Serine/threonine-protein kinase PLK"/>
    <property type="match status" value="1"/>
</dbReference>
<feature type="binding site" evidence="19">
    <location>
        <position position="65"/>
    </location>
    <ligand>
        <name>ATP</name>
        <dbReference type="ChEBI" id="CHEBI:30616"/>
    </ligand>
</feature>
<dbReference type="Pfam" id="PF00069">
    <property type="entry name" value="Pkinase"/>
    <property type="match status" value="1"/>
</dbReference>
<dbReference type="CDD" id="cd13117">
    <property type="entry name" value="POLO_box_2"/>
    <property type="match status" value="1"/>
</dbReference>
<dbReference type="PROSITE" id="PS00107">
    <property type="entry name" value="PROTEIN_KINASE_ATP"/>
    <property type="match status" value="1"/>
</dbReference>
<dbReference type="PROSITE" id="PS50011">
    <property type="entry name" value="PROTEIN_KINASE_DOM"/>
    <property type="match status" value="1"/>
</dbReference>
<keyword evidence="5" id="KW-0963">Cytoplasm</keyword>